<organism evidence="1 2">
    <name type="scientific">Cichorium intybus</name>
    <name type="common">Chicory</name>
    <dbReference type="NCBI Taxonomy" id="13427"/>
    <lineage>
        <taxon>Eukaryota</taxon>
        <taxon>Viridiplantae</taxon>
        <taxon>Streptophyta</taxon>
        <taxon>Embryophyta</taxon>
        <taxon>Tracheophyta</taxon>
        <taxon>Spermatophyta</taxon>
        <taxon>Magnoliopsida</taxon>
        <taxon>eudicotyledons</taxon>
        <taxon>Gunneridae</taxon>
        <taxon>Pentapetalae</taxon>
        <taxon>asterids</taxon>
        <taxon>campanulids</taxon>
        <taxon>Asterales</taxon>
        <taxon>Asteraceae</taxon>
        <taxon>Cichorioideae</taxon>
        <taxon>Cichorieae</taxon>
        <taxon>Cichoriinae</taxon>
        <taxon>Cichorium</taxon>
    </lineage>
</organism>
<gene>
    <name evidence="1" type="ORF">L2E82_34614</name>
</gene>
<comment type="caution">
    <text evidence="1">The sequence shown here is derived from an EMBL/GenBank/DDBJ whole genome shotgun (WGS) entry which is preliminary data.</text>
</comment>
<keyword evidence="2" id="KW-1185">Reference proteome</keyword>
<reference evidence="2" key="1">
    <citation type="journal article" date="2022" name="Mol. Ecol. Resour.">
        <title>The genomes of chicory, endive, great burdock and yacon provide insights into Asteraceae palaeo-polyploidization history and plant inulin production.</title>
        <authorList>
            <person name="Fan W."/>
            <person name="Wang S."/>
            <person name="Wang H."/>
            <person name="Wang A."/>
            <person name="Jiang F."/>
            <person name="Liu H."/>
            <person name="Zhao H."/>
            <person name="Xu D."/>
            <person name="Zhang Y."/>
        </authorList>
    </citation>
    <scope>NUCLEOTIDE SEQUENCE [LARGE SCALE GENOMIC DNA]</scope>
    <source>
        <strain evidence="2">cv. Punajuju</strain>
    </source>
</reference>
<dbReference type="EMBL" id="CM042014">
    <property type="protein sequence ID" value="KAI3723193.1"/>
    <property type="molecule type" value="Genomic_DNA"/>
</dbReference>
<sequence>MIYVNRVYRYALFQSPLLSSSQIPLLGCDSMDYFSPPSPTAPRHNSYYDVQYYAADNKPLSLTAMNAGRPVSASHDQTQMRAIDGDFDMKPAPSRIHMAPGLLGKSHHDPTVDSEYTDRGTGAVILDGEKPKTMGDLADERKHNSGVVGKAPYEGGKMPSIVDLRQNKGNSISGNQKGGYQYMSGPKSYNGEHFGKHP</sequence>
<accession>A0ACB9BME1</accession>
<protein>
    <submittedName>
        <fullName evidence="1">Uncharacterized protein</fullName>
    </submittedName>
</protein>
<evidence type="ECO:0000313" key="2">
    <source>
        <dbReference type="Proteomes" id="UP001055811"/>
    </source>
</evidence>
<reference evidence="1 2" key="2">
    <citation type="journal article" date="2022" name="Mol. Ecol. Resour.">
        <title>The genomes of chicory, endive, great burdock and yacon provide insights into Asteraceae paleo-polyploidization history and plant inulin production.</title>
        <authorList>
            <person name="Fan W."/>
            <person name="Wang S."/>
            <person name="Wang H."/>
            <person name="Wang A."/>
            <person name="Jiang F."/>
            <person name="Liu H."/>
            <person name="Zhao H."/>
            <person name="Xu D."/>
            <person name="Zhang Y."/>
        </authorList>
    </citation>
    <scope>NUCLEOTIDE SEQUENCE [LARGE SCALE GENOMIC DNA]</scope>
    <source>
        <strain evidence="2">cv. Punajuju</strain>
        <tissue evidence="1">Leaves</tissue>
    </source>
</reference>
<proteinExistence type="predicted"/>
<dbReference type="Proteomes" id="UP001055811">
    <property type="component" value="Linkage Group LG06"/>
</dbReference>
<evidence type="ECO:0000313" key="1">
    <source>
        <dbReference type="EMBL" id="KAI3723193.1"/>
    </source>
</evidence>
<name>A0ACB9BME1_CICIN</name>